<evidence type="ECO:0000313" key="2">
    <source>
        <dbReference type="Proteomes" id="UP001055879"/>
    </source>
</evidence>
<keyword evidence="2" id="KW-1185">Reference proteome</keyword>
<comment type="caution">
    <text evidence="1">The sequence shown here is derived from an EMBL/GenBank/DDBJ whole genome shotgun (WGS) entry which is preliminary data.</text>
</comment>
<reference evidence="2" key="1">
    <citation type="journal article" date="2022" name="Mol. Ecol. Resour.">
        <title>The genomes of chicory, endive, great burdock and yacon provide insights into Asteraceae palaeo-polyploidization history and plant inulin production.</title>
        <authorList>
            <person name="Fan W."/>
            <person name="Wang S."/>
            <person name="Wang H."/>
            <person name="Wang A."/>
            <person name="Jiang F."/>
            <person name="Liu H."/>
            <person name="Zhao H."/>
            <person name="Xu D."/>
            <person name="Zhang Y."/>
        </authorList>
    </citation>
    <scope>NUCLEOTIDE SEQUENCE [LARGE SCALE GENOMIC DNA]</scope>
    <source>
        <strain evidence="2">cv. Niubang</strain>
    </source>
</reference>
<gene>
    <name evidence="1" type="ORF">L6452_33120</name>
</gene>
<reference evidence="1 2" key="2">
    <citation type="journal article" date="2022" name="Mol. Ecol. Resour.">
        <title>The genomes of chicory, endive, great burdock and yacon provide insights into Asteraceae paleo-polyploidization history and plant inulin production.</title>
        <authorList>
            <person name="Fan W."/>
            <person name="Wang S."/>
            <person name="Wang H."/>
            <person name="Wang A."/>
            <person name="Jiang F."/>
            <person name="Liu H."/>
            <person name="Zhao H."/>
            <person name="Xu D."/>
            <person name="Zhang Y."/>
        </authorList>
    </citation>
    <scope>NUCLEOTIDE SEQUENCE [LARGE SCALE GENOMIC DNA]</scope>
    <source>
        <strain evidence="2">cv. Niubang</strain>
    </source>
</reference>
<name>A0ACB8Z682_ARCLA</name>
<sequence>MLTCANSNQQQPWNSSLPTLVHLPNCKTQFDINQIHARLLTTGFINNSYLTTKLILCFSSSPHAPLIRFARHIFFSNSNYWSSKTEDPFLWNAVIKSFSHGDDPKQAVFVLGLMIENGVCVDKFSFSLVLKACSRMGLIREGIQVHGFLRKVGFAGDLYLQNCLICMYVKCGCVEFARQVFDGMLQRDSISFNSMIDGYVKCGMVTLARELFDSLPLEMKNLRSWNCMISGYGVVEDGFTIAWKLFDEMPERDLVSWNSMIHCCIKSGKIDLAHSLFDKMPEKDVISWAKLIDGYAKLGRIDIARNLFDEMPERDVISCNVMMAGYVQNGVFSEALEIYRNIISDGNLAPDDTTLSIALSAIAQLGHNTEGVAIHSYITENGLKLDGKLGVSLIDMRRIASSGRGDLFRFGQLVSSRSSN</sequence>
<evidence type="ECO:0000313" key="1">
    <source>
        <dbReference type="EMBL" id="KAI3693287.1"/>
    </source>
</evidence>
<dbReference type="Proteomes" id="UP001055879">
    <property type="component" value="Linkage Group LG11"/>
</dbReference>
<accession>A0ACB8Z682</accession>
<organism evidence="1 2">
    <name type="scientific">Arctium lappa</name>
    <name type="common">Greater burdock</name>
    <name type="synonym">Lappa major</name>
    <dbReference type="NCBI Taxonomy" id="4217"/>
    <lineage>
        <taxon>Eukaryota</taxon>
        <taxon>Viridiplantae</taxon>
        <taxon>Streptophyta</taxon>
        <taxon>Embryophyta</taxon>
        <taxon>Tracheophyta</taxon>
        <taxon>Spermatophyta</taxon>
        <taxon>Magnoliopsida</taxon>
        <taxon>eudicotyledons</taxon>
        <taxon>Gunneridae</taxon>
        <taxon>Pentapetalae</taxon>
        <taxon>asterids</taxon>
        <taxon>campanulids</taxon>
        <taxon>Asterales</taxon>
        <taxon>Asteraceae</taxon>
        <taxon>Carduoideae</taxon>
        <taxon>Cardueae</taxon>
        <taxon>Arctiinae</taxon>
        <taxon>Arctium</taxon>
    </lineage>
</organism>
<protein>
    <submittedName>
        <fullName evidence="1">Uncharacterized protein</fullName>
    </submittedName>
</protein>
<dbReference type="EMBL" id="CM042057">
    <property type="protein sequence ID" value="KAI3693287.1"/>
    <property type="molecule type" value="Genomic_DNA"/>
</dbReference>
<proteinExistence type="predicted"/>